<sequence>MISPIEEIIEEARNGRMFVLVDDEDRENEGDLVIPAQMATPDAINFMARYGRGLICLALTPQRIEELGLPLMARKNESRNQTAFTTSIEAREGITTGISAPDRAHTVATAIDPSKMADDVATPGHIFPLMARDGGVLVRAGHTEAAVDLARLAGLNPSGVICEIMNDDGTMARRDDLIAFAQRHGLKVATIADLISYRRRHDSFVERRLESEFESRFGGKFNLAVYVNTINYAEHVAIWKGDLSGADAVPVRMHAINVLDDILGDKASGKAGDLQQAMRMIGEEGRGVVVLIREPSADALSTSLKSRLEGKARAGGELRDYGVGAQILLDLGVRDMILLSNTKRTIVGLEGYGLRVVAQRALGDAGEGDE</sequence>
<comment type="pathway">
    <text evidence="4 14">Cofactor biosynthesis; riboflavin biosynthesis; 2-hydroxy-3-oxobutyl phosphate from D-ribulose 5-phosphate: step 1/1.</text>
</comment>
<evidence type="ECO:0000256" key="12">
    <source>
        <dbReference type="ARBA" id="ARBA00023211"/>
    </source>
</evidence>
<evidence type="ECO:0000256" key="14">
    <source>
        <dbReference type="HAMAP-Rule" id="MF_00180"/>
    </source>
</evidence>
<feature type="domain" description="GTP cyclohydrolase II" evidence="15">
    <location>
        <begin position="208"/>
        <end position="359"/>
    </location>
</feature>
<dbReference type="PANTHER" id="PTHR21327:SF34">
    <property type="entry name" value="3,4-DIHYDROXY-2-BUTANONE 4-PHOSPHATE SYNTHASE"/>
    <property type="match status" value="1"/>
</dbReference>
<dbReference type="GO" id="GO:0009231">
    <property type="term" value="P:riboflavin biosynthetic process"/>
    <property type="evidence" value="ECO:0007669"/>
    <property type="project" value="UniProtKB-UniRule"/>
</dbReference>
<gene>
    <name evidence="14 16" type="primary">ribB</name>
    <name evidence="16" type="ORF">HBA54_00365</name>
</gene>
<feature type="binding site" evidence="14">
    <location>
        <position position="27"/>
    </location>
    <ligand>
        <name>Mg(2+)</name>
        <dbReference type="ChEBI" id="CHEBI:18420"/>
        <label>2</label>
    </ligand>
</feature>
<evidence type="ECO:0000256" key="3">
    <source>
        <dbReference type="ARBA" id="ARBA00002284"/>
    </source>
</evidence>
<dbReference type="NCBIfam" id="TIGR00506">
    <property type="entry name" value="ribB"/>
    <property type="match status" value="1"/>
</dbReference>
<dbReference type="InterPro" id="IPR000422">
    <property type="entry name" value="DHBP_synthase_RibB"/>
</dbReference>
<dbReference type="InterPro" id="IPR017945">
    <property type="entry name" value="DHBP_synth_RibB-like_a/b_dom"/>
</dbReference>
<feature type="binding site" evidence="14">
    <location>
        <position position="27"/>
    </location>
    <ligand>
        <name>Mg(2+)</name>
        <dbReference type="ChEBI" id="CHEBI:18420"/>
        <label>1</label>
    </ligand>
</feature>
<evidence type="ECO:0000256" key="1">
    <source>
        <dbReference type="ARBA" id="ARBA00000141"/>
    </source>
</evidence>
<keyword evidence="9 14" id="KW-0686">Riboflavin biosynthesis</keyword>
<dbReference type="Pfam" id="PF00925">
    <property type="entry name" value="GTP_cyclohydro2"/>
    <property type="match status" value="1"/>
</dbReference>
<dbReference type="AlphaFoldDB" id="A0A967EX05"/>
<keyword evidence="11 14" id="KW-0460">Magnesium</keyword>
<dbReference type="PANTHER" id="PTHR21327">
    <property type="entry name" value="GTP CYCLOHYDROLASE II-RELATED"/>
    <property type="match status" value="1"/>
</dbReference>
<dbReference type="SUPFAM" id="SSF142695">
    <property type="entry name" value="RibA-like"/>
    <property type="match status" value="1"/>
</dbReference>
<dbReference type="PIRSF" id="PIRSF001259">
    <property type="entry name" value="RibA"/>
    <property type="match status" value="1"/>
</dbReference>
<accession>A0A967EX05</accession>
<name>A0A967EX05_9PROT</name>
<dbReference type="GO" id="GO:0000287">
    <property type="term" value="F:magnesium ion binding"/>
    <property type="evidence" value="ECO:0007669"/>
    <property type="project" value="UniProtKB-UniRule"/>
</dbReference>
<dbReference type="FunFam" id="3.90.870.10:FF:000001">
    <property type="entry name" value="Riboflavin biosynthesis protein RibBA"/>
    <property type="match status" value="1"/>
</dbReference>
<evidence type="ECO:0000313" key="17">
    <source>
        <dbReference type="Proteomes" id="UP000761264"/>
    </source>
</evidence>
<feature type="binding site" evidence="14">
    <location>
        <begin position="139"/>
        <end position="143"/>
    </location>
    <ligand>
        <name>D-ribulose 5-phosphate</name>
        <dbReference type="ChEBI" id="CHEBI:58121"/>
    </ligand>
</feature>
<dbReference type="GO" id="GO:0005829">
    <property type="term" value="C:cytosol"/>
    <property type="evidence" value="ECO:0007669"/>
    <property type="project" value="TreeGrafter"/>
</dbReference>
<evidence type="ECO:0000256" key="5">
    <source>
        <dbReference type="ARBA" id="ARBA00005520"/>
    </source>
</evidence>
<dbReference type="InterPro" id="IPR032677">
    <property type="entry name" value="GTP_cyclohydro_II"/>
</dbReference>
<dbReference type="GO" id="GO:0030145">
    <property type="term" value="F:manganese ion binding"/>
    <property type="evidence" value="ECO:0007669"/>
    <property type="project" value="UniProtKB-UniRule"/>
</dbReference>
<reference evidence="16" key="1">
    <citation type="submission" date="2020-03" db="EMBL/GenBank/DDBJ databases">
        <title>Genome of Pelagibius litoralis DSM 21314T.</title>
        <authorList>
            <person name="Wang G."/>
        </authorList>
    </citation>
    <scope>NUCLEOTIDE SEQUENCE</scope>
    <source>
        <strain evidence="16">DSM 21314</strain>
    </source>
</reference>
<organism evidence="16 17">
    <name type="scientific">Pelagibius litoralis</name>
    <dbReference type="NCBI Taxonomy" id="374515"/>
    <lineage>
        <taxon>Bacteria</taxon>
        <taxon>Pseudomonadati</taxon>
        <taxon>Pseudomonadota</taxon>
        <taxon>Alphaproteobacteria</taxon>
        <taxon>Rhodospirillales</taxon>
        <taxon>Rhodovibrionaceae</taxon>
        <taxon>Pelagibius</taxon>
    </lineage>
</organism>
<feature type="binding site" evidence="14">
    <location>
        <begin position="26"/>
        <end position="27"/>
    </location>
    <ligand>
        <name>D-ribulose 5-phosphate</name>
        <dbReference type="ChEBI" id="CHEBI:58121"/>
    </ligand>
</feature>
<comment type="cofactor">
    <cofactor evidence="14">
        <name>Mg(2+)</name>
        <dbReference type="ChEBI" id="CHEBI:18420"/>
    </cofactor>
    <cofactor evidence="14">
        <name>Mn(2+)</name>
        <dbReference type="ChEBI" id="CHEBI:29035"/>
    </cofactor>
    <text evidence="14">Binds 2 divalent metal cations per subunit. Magnesium or manganese.</text>
</comment>
<evidence type="ECO:0000256" key="4">
    <source>
        <dbReference type="ARBA" id="ARBA00004904"/>
    </source>
</evidence>
<feature type="binding site" evidence="14">
    <location>
        <position position="142"/>
    </location>
    <ligand>
        <name>Mg(2+)</name>
        <dbReference type="ChEBI" id="CHEBI:18420"/>
        <label>2</label>
    </ligand>
</feature>
<comment type="similarity">
    <text evidence="5">In the N-terminal section; belongs to the DHBP synthase family.</text>
</comment>
<feature type="site" description="Essential for catalytic activity" evidence="14">
    <location>
        <position position="125"/>
    </location>
</feature>
<keyword evidence="10 14" id="KW-0479">Metal-binding</keyword>
<dbReference type="InterPro" id="IPR036144">
    <property type="entry name" value="RibA-like_sf"/>
</dbReference>
<dbReference type="GO" id="GO:0008686">
    <property type="term" value="F:3,4-dihydroxy-2-butanone-4-phosphate synthase activity"/>
    <property type="evidence" value="ECO:0007669"/>
    <property type="project" value="UniProtKB-UniRule"/>
</dbReference>
<dbReference type="SUPFAM" id="SSF55821">
    <property type="entry name" value="YrdC/RibB"/>
    <property type="match status" value="1"/>
</dbReference>
<proteinExistence type="inferred from homology"/>
<feature type="binding site" evidence="14">
    <location>
        <position position="31"/>
    </location>
    <ligand>
        <name>D-ribulose 5-phosphate</name>
        <dbReference type="ChEBI" id="CHEBI:58121"/>
    </ligand>
</feature>
<keyword evidence="12 14" id="KW-0464">Manganese</keyword>
<comment type="subunit">
    <text evidence="14">Homodimer.</text>
</comment>
<comment type="cofactor">
    <cofactor evidence="2">
        <name>Mn(2+)</name>
        <dbReference type="ChEBI" id="CHEBI:29035"/>
    </cofactor>
</comment>
<comment type="similarity">
    <text evidence="14">Belongs to the DHBP synthase family.</text>
</comment>
<comment type="caution">
    <text evidence="16">The sequence shown here is derived from an EMBL/GenBank/DDBJ whole genome shotgun (WGS) entry which is preliminary data.</text>
</comment>
<keyword evidence="17" id="KW-1185">Reference proteome</keyword>
<dbReference type="Proteomes" id="UP000761264">
    <property type="component" value="Unassembled WGS sequence"/>
</dbReference>
<dbReference type="EC" id="4.1.99.12" evidence="7 14"/>
<comment type="similarity">
    <text evidence="6">In the C-terminal section; belongs to the GTP cyclohydrolase II family.</text>
</comment>
<dbReference type="Pfam" id="PF00926">
    <property type="entry name" value="DHBP_synthase"/>
    <property type="match status" value="1"/>
</dbReference>
<keyword evidence="13 14" id="KW-0456">Lyase</keyword>
<evidence type="ECO:0000256" key="2">
    <source>
        <dbReference type="ARBA" id="ARBA00001936"/>
    </source>
</evidence>
<feature type="site" description="Essential for catalytic activity" evidence="14">
    <location>
        <position position="163"/>
    </location>
</feature>
<evidence type="ECO:0000256" key="7">
    <source>
        <dbReference type="ARBA" id="ARBA00012153"/>
    </source>
</evidence>
<evidence type="ECO:0000256" key="6">
    <source>
        <dbReference type="ARBA" id="ARBA00008976"/>
    </source>
</evidence>
<dbReference type="Gene3D" id="3.90.870.10">
    <property type="entry name" value="DHBP synthase"/>
    <property type="match status" value="1"/>
</dbReference>
<evidence type="ECO:0000256" key="9">
    <source>
        <dbReference type="ARBA" id="ARBA00022619"/>
    </source>
</evidence>
<evidence type="ECO:0000256" key="10">
    <source>
        <dbReference type="ARBA" id="ARBA00022723"/>
    </source>
</evidence>
<evidence type="ECO:0000256" key="11">
    <source>
        <dbReference type="ARBA" id="ARBA00022842"/>
    </source>
</evidence>
<evidence type="ECO:0000313" key="16">
    <source>
        <dbReference type="EMBL" id="NIA67040.1"/>
    </source>
</evidence>
<evidence type="ECO:0000256" key="13">
    <source>
        <dbReference type="ARBA" id="ARBA00023239"/>
    </source>
</evidence>
<dbReference type="GO" id="GO:0003935">
    <property type="term" value="F:GTP cyclohydrolase II activity"/>
    <property type="evidence" value="ECO:0007669"/>
    <property type="project" value="TreeGrafter"/>
</dbReference>
<evidence type="ECO:0000259" key="15">
    <source>
        <dbReference type="Pfam" id="PF00925"/>
    </source>
</evidence>
<protein>
    <recommendedName>
        <fullName evidence="8 14">3,4-dihydroxy-2-butanone 4-phosphate synthase</fullName>
        <shortName evidence="14">DHBP synthase</shortName>
        <ecNumber evidence="7 14">4.1.99.12</ecNumber>
    </recommendedName>
</protein>
<dbReference type="Gene3D" id="3.40.50.10990">
    <property type="entry name" value="GTP cyclohydrolase II"/>
    <property type="match status" value="1"/>
</dbReference>
<dbReference type="HAMAP" id="MF_00180">
    <property type="entry name" value="RibB"/>
    <property type="match status" value="1"/>
</dbReference>
<evidence type="ECO:0000256" key="8">
    <source>
        <dbReference type="ARBA" id="ARBA00018836"/>
    </source>
</evidence>
<comment type="function">
    <text evidence="3 14">Catalyzes the conversion of D-ribulose 5-phosphate to formate and 3,4-dihydroxy-2-butanone 4-phosphate.</text>
</comment>
<comment type="catalytic activity">
    <reaction evidence="1 14">
        <text>D-ribulose 5-phosphate = (2S)-2-hydroxy-3-oxobutyl phosphate + formate + H(+)</text>
        <dbReference type="Rhea" id="RHEA:18457"/>
        <dbReference type="ChEBI" id="CHEBI:15378"/>
        <dbReference type="ChEBI" id="CHEBI:15740"/>
        <dbReference type="ChEBI" id="CHEBI:58121"/>
        <dbReference type="ChEBI" id="CHEBI:58830"/>
        <dbReference type="EC" id="4.1.99.12"/>
    </reaction>
</comment>
<dbReference type="EMBL" id="JAAQPH010000001">
    <property type="protein sequence ID" value="NIA67040.1"/>
    <property type="molecule type" value="Genomic_DNA"/>
</dbReference>